<feature type="transmembrane region" description="Helical" evidence="5">
    <location>
        <begin position="28"/>
        <end position="49"/>
    </location>
</feature>
<keyword evidence="3 5" id="KW-1133">Transmembrane helix</keyword>
<sequence>MNSLLMAVGDTLVITRRNLLRIPRAPDLLIGFTVQPVMFVLLFAYVFGGAIKTPGFKYVDYLMPGIITQTIAFGGYLTAVGLNEDLRKGLIDRFRSLPMARSAVLAGRTLADVVMNILATLLMVGVGLAIGFRFGTSIPRVLAGVAILLLFGYAFSWIFALMGLIASSAESAGSVGFLIVFPLTFVSSAFVPVNSMPAVLQVFANVNPFTIVVDATRALFLGTPAGNSIWGALAWSLGLVVVFAPIAVARYRRIVTT</sequence>
<reference evidence="7" key="1">
    <citation type="submission" date="2020-10" db="EMBL/GenBank/DDBJ databases">
        <title>Ca. Dormibacterota MAGs.</title>
        <authorList>
            <person name="Montgomery K."/>
        </authorList>
    </citation>
    <scope>NUCLEOTIDE SEQUENCE [LARGE SCALE GENOMIC DNA]</scope>
    <source>
        <strain evidence="7">SC8812_S17_10</strain>
    </source>
</reference>
<feature type="domain" description="ABC transmembrane type-2" evidence="6">
    <location>
        <begin position="27"/>
        <end position="254"/>
    </location>
</feature>
<protein>
    <recommendedName>
        <fullName evidence="5">Transport permease protein</fullName>
    </recommendedName>
</protein>
<evidence type="ECO:0000256" key="2">
    <source>
        <dbReference type="ARBA" id="ARBA00022692"/>
    </source>
</evidence>
<dbReference type="InterPro" id="IPR051784">
    <property type="entry name" value="Nod_factor_ABC_transporter"/>
</dbReference>
<organism evidence="7 8">
    <name type="scientific">Candidatus Nephthysia bennettiae</name>
    <dbReference type="NCBI Taxonomy" id="3127016"/>
    <lineage>
        <taxon>Bacteria</taxon>
        <taxon>Bacillati</taxon>
        <taxon>Candidatus Dormiibacterota</taxon>
        <taxon>Candidatus Dormibacteria</taxon>
        <taxon>Candidatus Dormibacterales</taxon>
        <taxon>Candidatus Dormibacteraceae</taxon>
        <taxon>Candidatus Nephthysia</taxon>
    </lineage>
</organism>
<evidence type="ECO:0000256" key="5">
    <source>
        <dbReference type="RuleBase" id="RU361157"/>
    </source>
</evidence>
<comment type="similarity">
    <text evidence="5">Belongs to the ABC-2 integral membrane protein family.</text>
</comment>
<evidence type="ECO:0000256" key="4">
    <source>
        <dbReference type="ARBA" id="ARBA00023136"/>
    </source>
</evidence>
<dbReference type="GO" id="GO:0140359">
    <property type="term" value="F:ABC-type transporter activity"/>
    <property type="evidence" value="ECO:0007669"/>
    <property type="project" value="InterPro"/>
</dbReference>
<dbReference type="AlphaFoldDB" id="A0A934K5Y8"/>
<dbReference type="PANTHER" id="PTHR43229:SF2">
    <property type="entry name" value="NODULATION PROTEIN J"/>
    <property type="match status" value="1"/>
</dbReference>
<dbReference type="PIRSF" id="PIRSF006648">
    <property type="entry name" value="DrrB"/>
    <property type="match status" value="1"/>
</dbReference>
<gene>
    <name evidence="7" type="ORF">JF922_13095</name>
</gene>
<evidence type="ECO:0000259" key="6">
    <source>
        <dbReference type="PROSITE" id="PS51012"/>
    </source>
</evidence>
<feature type="transmembrane region" description="Helical" evidence="5">
    <location>
        <begin position="103"/>
        <end position="130"/>
    </location>
</feature>
<comment type="caution">
    <text evidence="7">The sequence shown here is derived from an EMBL/GenBank/DDBJ whole genome shotgun (WGS) entry which is preliminary data.</text>
</comment>
<evidence type="ECO:0000313" key="7">
    <source>
        <dbReference type="EMBL" id="MBJ7599005.1"/>
    </source>
</evidence>
<keyword evidence="4 5" id="KW-0472">Membrane</keyword>
<keyword evidence="5" id="KW-1003">Cell membrane</keyword>
<evidence type="ECO:0000313" key="8">
    <source>
        <dbReference type="Proteomes" id="UP000612893"/>
    </source>
</evidence>
<dbReference type="Proteomes" id="UP000612893">
    <property type="component" value="Unassembled WGS sequence"/>
</dbReference>
<keyword evidence="2 5" id="KW-0812">Transmembrane</keyword>
<keyword evidence="8" id="KW-1185">Reference proteome</keyword>
<dbReference type="PROSITE" id="PS51012">
    <property type="entry name" value="ABC_TM2"/>
    <property type="match status" value="1"/>
</dbReference>
<keyword evidence="5" id="KW-0813">Transport</keyword>
<comment type="subcellular location">
    <subcellularLocation>
        <location evidence="5">Cell membrane</location>
        <topology evidence="5">Multi-pass membrane protein</topology>
    </subcellularLocation>
    <subcellularLocation>
        <location evidence="1">Membrane</location>
        <topology evidence="1">Multi-pass membrane protein</topology>
    </subcellularLocation>
</comment>
<dbReference type="GO" id="GO:0043190">
    <property type="term" value="C:ATP-binding cassette (ABC) transporter complex"/>
    <property type="evidence" value="ECO:0007669"/>
    <property type="project" value="InterPro"/>
</dbReference>
<evidence type="ECO:0000256" key="3">
    <source>
        <dbReference type="ARBA" id="ARBA00022989"/>
    </source>
</evidence>
<feature type="transmembrane region" description="Helical" evidence="5">
    <location>
        <begin position="142"/>
        <end position="165"/>
    </location>
</feature>
<dbReference type="EMBL" id="JAEKNR010000136">
    <property type="protein sequence ID" value="MBJ7599005.1"/>
    <property type="molecule type" value="Genomic_DNA"/>
</dbReference>
<dbReference type="InterPro" id="IPR000412">
    <property type="entry name" value="ABC_2_transport"/>
</dbReference>
<dbReference type="Pfam" id="PF01061">
    <property type="entry name" value="ABC2_membrane"/>
    <property type="match status" value="1"/>
</dbReference>
<accession>A0A934K5Y8</accession>
<dbReference type="RefSeq" id="WP_338202319.1">
    <property type="nucleotide sequence ID" value="NZ_JAEKNR010000136.1"/>
</dbReference>
<feature type="transmembrane region" description="Helical" evidence="5">
    <location>
        <begin position="229"/>
        <end position="249"/>
    </location>
</feature>
<name>A0A934K5Y8_9BACT</name>
<proteinExistence type="inferred from homology"/>
<dbReference type="InterPro" id="IPR047817">
    <property type="entry name" value="ABC2_TM_bact-type"/>
</dbReference>
<feature type="transmembrane region" description="Helical" evidence="5">
    <location>
        <begin position="172"/>
        <end position="191"/>
    </location>
</feature>
<dbReference type="InterPro" id="IPR013525">
    <property type="entry name" value="ABC2_TM"/>
</dbReference>
<feature type="transmembrane region" description="Helical" evidence="5">
    <location>
        <begin position="61"/>
        <end position="82"/>
    </location>
</feature>
<dbReference type="PANTHER" id="PTHR43229">
    <property type="entry name" value="NODULATION PROTEIN J"/>
    <property type="match status" value="1"/>
</dbReference>
<evidence type="ECO:0000256" key="1">
    <source>
        <dbReference type="ARBA" id="ARBA00004141"/>
    </source>
</evidence>